<reference evidence="2" key="1">
    <citation type="submission" date="2021-12" db="EMBL/GenBank/DDBJ databases">
        <authorList>
            <person name="King R."/>
        </authorList>
    </citation>
    <scope>NUCLEOTIDE SEQUENCE</scope>
</reference>
<accession>A0A9P0AEM7</accession>
<sequence length="267" mass="30718">MLNYLCSNALLFPLLIVTFTQGFLISENKKSGDVQGFPWFPFEPNPPSVVGPKKLDMFKWINDTCDNGKMNLTMDWDFSPVNYSCYTSKKLIPDPSIPSELFSKVLPPVHRAAHLCMHEKIEYDTNIPMFGNHRPAWAKWGEYVFLPKQRWLHNLEHGAIVMLYHPCTHPAFVSALREMVTGCLYRHIITADNSLSTSHPMALVAWGHKILLSYPSEKVVKNFIRQYAKKGPEETSRQGYYDELLINPSNIVTDLDDKELCPEREKK</sequence>
<name>A0A9P0AEM7_BEMTA</name>
<dbReference type="AlphaFoldDB" id="A0A9P0AEM7"/>
<gene>
    <name evidence="2" type="ORF">BEMITA_LOCUS8902</name>
</gene>
<dbReference type="Pfam" id="PF11303">
    <property type="entry name" value="DUF3105"/>
    <property type="match status" value="1"/>
</dbReference>
<organism evidence="2 3">
    <name type="scientific">Bemisia tabaci</name>
    <name type="common">Sweetpotato whitefly</name>
    <name type="synonym">Aleurodes tabaci</name>
    <dbReference type="NCBI Taxonomy" id="7038"/>
    <lineage>
        <taxon>Eukaryota</taxon>
        <taxon>Metazoa</taxon>
        <taxon>Ecdysozoa</taxon>
        <taxon>Arthropoda</taxon>
        <taxon>Hexapoda</taxon>
        <taxon>Insecta</taxon>
        <taxon>Pterygota</taxon>
        <taxon>Neoptera</taxon>
        <taxon>Paraneoptera</taxon>
        <taxon>Hemiptera</taxon>
        <taxon>Sternorrhyncha</taxon>
        <taxon>Aleyrodoidea</taxon>
        <taxon>Aleyrodidae</taxon>
        <taxon>Aleyrodinae</taxon>
        <taxon>Bemisia</taxon>
    </lineage>
</organism>
<keyword evidence="3" id="KW-1185">Reference proteome</keyword>
<evidence type="ECO:0000313" key="3">
    <source>
        <dbReference type="Proteomes" id="UP001152759"/>
    </source>
</evidence>
<evidence type="ECO:0000256" key="1">
    <source>
        <dbReference type="SAM" id="SignalP"/>
    </source>
</evidence>
<dbReference type="GO" id="GO:0005737">
    <property type="term" value="C:cytoplasm"/>
    <property type="evidence" value="ECO:0007669"/>
    <property type="project" value="TreeGrafter"/>
</dbReference>
<protein>
    <recommendedName>
        <fullName evidence="4">Tumor protein p53-inducible protein 13</fullName>
    </recommendedName>
</protein>
<proteinExistence type="predicted"/>
<feature type="chain" id="PRO_5040328950" description="Tumor protein p53-inducible protein 13" evidence="1">
    <location>
        <begin position="23"/>
        <end position="267"/>
    </location>
</feature>
<keyword evidence="1" id="KW-0732">Signal</keyword>
<dbReference type="KEGG" id="btab:109036564"/>
<feature type="signal peptide" evidence="1">
    <location>
        <begin position="1"/>
        <end position="22"/>
    </location>
</feature>
<evidence type="ECO:0000313" key="2">
    <source>
        <dbReference type="EMBL" id="CAH0390155.1"/>
    </source>
</evidence>
<dbReference type="Proteomes" id="UP001152759">
    <property type="component" value="Chromosome 5"/>
</dbReference>
<dbReference type="EMBL" id="OU963866">
    <property type="protein sequence ID" value="CAH0390155.1"/>
    <property type="molecule type" value="Genomic_DNA"/>
</dbReference>
<evidence type="ECO:0008006" key="4">
    <source>
        <dbReference type="Google" id="ProtNLM"/>
    </source>
</evidence>
<dbReference type="PANTHER" id="PTHR34179">
    <property type="entry name" value="TUMOR PROTEIN P53-INDUCIBLE PROTEIN 13"/>
    <property type="match status" value="1"/>
</dbReference>
<dbReference type="InterPro" id="IPR021454">
    <property type="entry name" value="DUF3105"/>
</dbReference>
<dbReference type="PANTHER" id="PTHR34179:SF1">
    <property type="entry name" value="TUMOR PROTEIN P53-INDUCIBLE PROTEIN 13"/>
    <property type="match status" value="1"/>
</dbReference>